<reference evidence="2 3" key="1">
    <citation type="submission" date="2021-12" db="EMBL/GenBank/DDBJ databases">
        <title>Discovery of the Pendulisporaceae a myxobacterial family with distinct sporulation behavior and unique specialized metabolism.</title>
        <authorList>
            <person name="Garcia R."/>
            <person name="Popoff A."/>
            <person name="Bader C.D."/>
            <person name="Loehr J."/>
            <person name="Walesch S."/>
            <person name="Walt C."/>
            <person name="Boldt J."/>
            <person name="Bunk B."/>
            <person name="Haeckl F.J.F.P.J."/>
            <person name="Gunesch A.P."/>
            <person name="Birkelbach J."/>
            <person name="Nuebel U."/>
            <person name="Pietschmann T."/>
            <person name="Bach T."/>
            <person name="Mueller R."/>
        </authorList>
    </citation>
    <scope>NUCLEOTIDE SEQUENCE [LARGE SCALE GENOMIC DNA]</scope>
    <source>
        <strain evidence="2 3">MSr12523</strain>
    </source>
</reference>
<sequence>MRYGFGEVWLITDRFLRDWRFEIVPVGERTSKNLNSVLDSSEESLFHIIQFTFDDSRALCDETASDLLSIYDALTGTHLCEVLPRPTTDPHRRLRGFRAELSRVLDEALEAGVLNIERYEVPWPFPEPEEKLPSKPPPSPVEEKDTHDVLVHVPVTMDDAKKMPHVFVLESDDGSIRMKHPLASKARPLGEFACEIEFKDLKKSHQYRLSYLADGKPNVLFDYTPYDQLPHLIVPGSLEADHGEIAKMISAMHAADDAFDANTDSSHAAPSEPPPAHDGGTREGNA</sequence>
<evidence type="ECO:0000313" key="3">
    <source>
        <dbReference type="Proteomes" id="UP001379533"/>
    </source>
</evidence>
<evidence type="ECO:0000313" key="2">
    <source>
        <dbReference type="EMBL" id="WXA93866.1"/>
    </source>
</evidence>
<gene>
    <name evidence="2" type="ORF">LZC95_46355</name>
</gene>
<keyword evidence="3" id="KW-1185">Reference proteome</keyword>
<name>A0ABZ2K589_9BACT</name>
<evidence type="ECO:0000256" key="1">
    <source>
        <dbReference type="SAM" id="MobiDB-lite"/>
    </source>
</evidence>
<accession>A0ABZ2K589</accession>
<proteinExistence type="predicted"/>
<organism evidence="2 3">
    <name type="scientific">Pendulispora brunnea</name>
    <dbReference type="NCBI Taxonomy" id="2905690"/>
    <lineage>
        <taxon>Bacteria</taxon>
        <taxon>Pseudomonadati</taxon>
        <taxon>Myxococcota</taxon>
        <taxon>Myxococcia</taxon>
        <taxon>Myxococcales</taxon>
        <taxon>Sorangiineae</taxon>
        <taxon>Pendulisporaceae</taxon>
        <taxon>Pendulispora</taxon>
    </lineage>
</organism>
<feature type="region of interest" description="Disordered" evidence="1">
    <location>
        <begin position="260"/>
        <end position="286"/>
    </location>
</feature>
<feature type="region of interest" description="Disordered" evidence="1">
    <location>
        <begin position="125"/>
        <end position="144"/>
    </location>
</feature>
<protein>
    <submittedName>
        <fullName evidence="2">Uncharacterized protein</fullName>
    </submittedName>
</protein>
<dbReference type="Proteomes" id="UP001379533">
    <property type="component" value="Chromosome"/>
</dbReference>
<dbReference type="EMBL" id="CP089982">
    <property type="protein sequence ID" value="WXA93866.1"/>
    <property type="molecule type" value="Genomic_DNA"/>
</dbReference>
<dbReference type="RefSeq" id="WP_394844466.1">
    <property type="nucleotide sequence ID" value="NZ_CP089982.1"/>
</dbReference>